<keyword evidence="3" id="KW-1185">Reference proteome</keyword>
<dbReference type="InterPro" id="IPR036265">
    <property type="entry name" value="HIT-like_sf"/>
</dbReference>
<keyword evidence="1" id="KW-0732">Signal</keyword>
<comment type="caution">
    <text evidence="2">The sequence shown here is derived from an EMBL/GenBank/DDBJ whole genome shotgun (WGS) entry which is preliminary data.</text>
</comment>
<dbReference type="SUPFAM" id="SSF54197">
    <property type="entry name" value="HIT-like"/>
    <property type="match status" value="1"/>
</dbReference>
<name>A0AAV9N7H0_9EURO</name>
<reference evidence="2 3" key="1">
    <citation type="submission" date="2023-08" db="EMBL/GenBank/DDBJ databases">
        <title>Black Yeasts Isolated from many extreme environments.</title>
        <authorList>
            <person name="Coleine C."/>
            <person name="Stajich J.E."/>
            <person name="Selbmann L."/>
        </authorList>
    </citation>
    <scope>NUCLEOTIDE SEQUENCE [LARGE SCALE GENOMIC DNA]</scope>
    <source>
        <strain evidence="2 3">CCFEE 5792</strain>
    </source>
</reference>
<dbReference type="GeneID" id="89973712"/>
<dbReference type="AlphaFoldDB" id="A0AAV9N7H0"/>
<evidence type="ECO:0000313" key="3">
    <source>
        <dbReference type="Proteomes" id="UP001358417"/>
    </source>
</evidence>
<dbReference type="Proteomes" id="UP001358417">
    <property type="component" value="Unassembled WGS sequence"/>
</dbReference>
<dbReference type="Gene3D" id="3.30.428.30">
    <property type="entry name" value="HIT family - CDH-like"/>
    <property type="match status" value="1"/>
</dbReference>
<dbReference type="EMBL" id="JAVRRD010000020">
    <property type="protein sequence ID" value="KAK5049112.1"/>
    <property type="molecule type" value="Genomic_DNA"/>
</dbReference>
<proteinExistence type="predicted"/>
<accession>A0AAV9N7H0</accession>
<sequence>MAKHWLLLTLALGWSSAMSFAGLGSFHDHALANPLLYGRAVPPPLCNSTEISTMNMGSCVCREQQFGCSSPPMNCSVCPNSKGEFLTAFKNVTTCLGGCTDREASCQGCGLWFHSLCDCLKNPQWCNKTSGPIKKDTGPIWVLLSQPGAKENLTTTNERVSGILDTYEKPKFFDEGWEFSQSCYKPQEQALAMNSVRVRTHEQIHTHICKRNDAMYNFLGAENPNHYNSEDLTLVSNYPNNDGKGTDILCLVVKNGDPVKNFASALGQLFAKYPNTCQQRIGQAILQDKYKNTWACATNTTNGPLGLFCGK</sequence>
<gene>
    <name evidence="2" type="ORF">LTR84_005535</name>
</gene>
<evidence type="ECO:0000313" key="2">
    <source>
        <dbReference type="EMBL" id="KAK5049112.1"/>
    </source>
</evidence>
<dbReference type="RefSeq" id="XP_064704317.1">
    <property type="nucleotide sequence ID" value="XM_064849103.1"/>
</dbReference>
<evidence type="ECO:0000256" key="1">
    <source>
        <dbReference type="SAM" id="SignalP"/>
    </source>
</evidence>
<organism evidence="2 3">
    <name type="scientific">Exophiala bonariae</name>
    <dbReference type="NCBI Taxonomy" id="1690606"/>
    <lineage>
        <taxon>Eukaryota</taxon>
        <taxon>Fungi</taxon>
        <taxon>Dikarya</taxon>
        <taxon>Ascomycota</taxon>
        <taxon>Pezizomycotina</taxon>
        <taxon>Eurotiomycetes</taxon>
        <taxon>Chaetothyriomycetidae</taxon>
        <taxon>Chaetothyriales</taxon>
        <taxon>Herpotrichiellaceae</taxon>
        <taxon>Exophiala</taxon>
    </lineage>
</organism>
<protein>
    <submittedName>
        <fullName evidence="2">Uncharacterized protein</fullName>
    </submittedName>
</protein>
<feature type="chain" id="PRO_5043687357" evidence="1">
    <location>
        <begin position="18"/>
        <end position="311"/>
    </location>
</feature>
<feature type="signal peptide" evidence="1">
    <location>
        <begin position="1"/>
        <end position="17"/>
    </location>
</feature>